<evidence type="ECO:0000256" key="1">
    <source>
        <dbReference type="ARBA" id="ARBA00006226"/>
    </source>
</evidence>
<organism evidence="3 4">
    <name type="scientific">Bradyrhizobium barranii</name>
    <dbReference type="NCBI Taxonomy" id="2992140"/>
    <lineage>
        <taxon>Bacteria</taxon>
        <taxon>Pseudomonadati</taxon>
        <taxon>Pseudomonadota</taxon>
        <taxon>Alphaproteobacteria</taxon>
        <taxon>Hyphomicrobiales</taxon>
        <taxon>Nitrobacteraceae</taxon>
        <taxon>Bradyrhizobium</taxon>
    </lineage>
</organism>
<comment type="similarity">
    <text evidence="1">Belongs to the RelE toxin family.</text>
</comment>
<gene>
    <name evidence="3" type="ORF">BjapCC829_48670</name>
</gene>
<dbReference type="Pfam" id="PF05016">
    <property type="entry name" value="ParE_toxin"/>
    <property type="match status" value="1"/>
</dbReference>
<evidence type="ECO:0000256" key="2">
    <source>
        <dbReference type="ARBA" id="ARBA00022649"/>
    </source>
</evidence>
<dbReference type="PANTHER" id="PTHR33755:SF6">
    <property type="entry name" value="PLASMID STABILIZATION SYSTEM PROTEIN"/>
    <property type="match status" value="1"/>
</dbReference>
<dbReference type="RefSeq" id="WP_231145931.1">
    <property type="nucleotide sequence ID" value="NZ_CP088102.1"/>
</dbReference>
<dbReference type="InterPro" id="IPR035093">
    <property type="entry name" value="RelE/ParE_toxin_dom_sf"/>
</dbReference>
<reference evidence="3" key="1">
    <citation type="submission" date="2021-11" db="EMBL/GenBank/DDBJ databases">
        <title>Australian commercial rhizobial inoculants.</title>
        <authorList>
            <person name="Kohlmeier M.G."/>
            <person name="O'Hara G.W."/>
            <person name="Colombi E."/>
            <person name="Ramsay J.P."/>
            <person name="Terpolilli J."/>
        </authorList>
    </citation>
    <scope>NUCLEOTIDE SEQUENCE</scope>
    <source>
        <strain evidence="3">CC829</strain>
        <plasmid evidence="3">pCC829_2</plasmid>
    </source>
</reference>
<proteinExistence type="inferred from homology"/>
<evidence type="ECO:0000313" key="3">
    <source>
        <dbReference type="EMBL" id="UFW92126.1"/>
    </source>
</evidence>
<dbReference type="PANTHER" id="PTHR33755">
    <property type="entry name" value="TOXIN PARE1-RELATED"/>
    <property type="match status" value="1"/>
</dbReference>
<dbReference type="Proteomes" id="UP001430990">
    <property type="component" value="Plasmid pCC829_2"/>
</dbReference>
<name>A0ABY3R2J0_9BRAD</name>
<dbReference type="EMBL" id="CP088102">
    <property type="protein sequence ID" value="UFW92126.1"/>
    <property type="molecule type" value="Genomic_DNA"/>
</dbReference>
<keyword evidence="4" id="KW-1185">Reference proteome</keyword>
<keyword evidence="3" id="KW-0614">Plasmid</keyword>
<dbReference type="Gene3D" id="3.30.2310.20">
    <property type="entry name" value="RelE-like"/>
    <property type="match status" value="1"/>
</dbReference>
<protein>
    <submittedName>
        <fullName evidence="3">Type II toxin-antitoxin system RelE/ParE family toxin</fullName>
    </submittedName>
</protein>
<accession>A0ABY3R2J0</accession>
<keyword evidence="2" id="KW-1277">Toxin-antitoxin system</keyword>
<dbReference type="InterPro" id="IPR051803">
    <property type="entry name" value="TA_system_RelE-like_toxin"/>
</dbReference>
<sequence>MKLVWSRFALFDRDGIFSYIEAENPRAAVHVDEQIANAARRLLDFPDSGRPGRVAGTRELVIPRTSYVIEILVPPESLPILEWLGIKTSKSPLIVRSCVDLEQLACRQPVAYAVTDTRRGPP</sequence>
<geneLocation type="plasmid" evidence="3 4">
    <name>pCC829_2</name>
</geneLocation>
<evidence type="ECO:0000313" key="4">
    <source>
        <dbReference type="Proteomes" id="UP001430990"/>
    </source>
</evidence>
<dbReference type="InterPro" id="IPR007712">
    <property type="entry name" value="RelE/ParE_toxin"/>
</dbReference>